<protein>
    <submittedName>
        <fullName evidence="1">Uncharacterized protein</fullName>
    </submittedName>
</protein>
<keyword evidence="2" id="KW-1185">Reference proteome</keyword>
<evidence type="ECO:0000313" key="1">
    <source>
        <dbReference type="EMBL" id="CAJ1384397.1"/>
    </source>
</evidence>
<comment type="caution">
    <text evidence="1">The sequence shown here is derived from an EMBL/GenBank/DDBJ whole genome shotgun (WGS) entry which is preliminary data.</text>
</comment>
<dbReference type="AlphaFoldDB" id="A0AA36IBR8"/>
<reference evidence="1" key="1">
    <citation type="submission" date="2023-08" db="EMBL/GenBank/DDBJ databases">
        <authorList>
            <person name="Chen Y."/>
            <person name="Shah S."/>
            <person name="Dougan E. K."/>
            <person name="Thang M."/>
            <person name="Chan C."/>
        </authorList>
    </citation>
    <scope>NUCLEOTIDE SEQUENCE</scope>
</reference>
<proteinExistence type="predicted"/>
<organism evidence="1 2">
    <name type="scientific">Effrenium voratum</name>
    <dbReference type="NCBI Taxonomy" id="2562239"/>
    <lineage>
        <taxon>Eukaryota</taxon>
        <taxon>Sar</taxon>
        <taxon>Alveolata</taxon>
        <taxon>Dinophyceae</taxon>
        <taxon>Suessiales</taxon>
        <taxon>Symbiodiniaceae</taxon>
        <taxon>Effrenium</taxon>
    </lineage>
</organism>
<dbReference type="Proteomes" id="UP001178507">
    <property type="component" value="Unassembled WGS sequence"/>
</dbReference>
<evidence type="ECO:0000313" key="2">
    <source>
        <dbReference type="Proteomes" id="UP001178507"/>
    </source>
</evidence>
<sequence length="792" mass="90299">MSNGTLRLGAQLTNYNFNDLTLRHTLSNGYMWDYHLLIKTRQLLHVYSVHHNDGAEILNYMSEPNTVQARQDLRQSQPDYWRNRATFLSIHSHLEEWTHQLRQSRAAWHAARLQVVPRVAVPAGLLKLVHELGTSNLATGPVVVLSADNLRQLVAKRQGVNLSQLHVFEGPWGELSFSEAKDWKVLMQDNLSLSQSLQNLAKRTFGRQLWGDSPEFHGAAFLLHHQRAHLVSAAQVGVVSNAAAVAKSPAEFLKWVIEEFWEQLGKDEMLRQEQLKEQSFDPVDSEPMSNESDESDEWQLVVVGVSRKGEMYTDASDDEYGPNSCRDCQILAECVALMGICSEPVVFAKELESQPEGDACLQMELREKLTIATTRMKQKNIKKMMVYYGGHGESIDEDRTVSCELGLVLEDEVVRAVEMAMLEYVCAIVLLDSSRCLSLCHAYSSPPDRSPTNTYVFGYFCQFGDCMRASSLVPAALMHMMQAEKDDCDISFFLIRLKRLLLHITGGRTDMQLAGPLQRAADQEFFPAGCRKLKLPFERAKVNGLLDEEYEALRDTFAMYGHCDCIMDNMYLTGVILQEMLEDAKQMVEQDGESHVPASKHTLRHLIPQLERIAKVFHTKKELFRSDWRREFEAVALQEVGRTSFDHVLQQLEELTEESEYLGSGSSWPRIPEDVRRCVVEARHRYYRKEGEQDLMSISHVSEVLPMLSKYFTPLPPLDSASCVLTDDLEEQVFRTVFIYKLTIHISASCVDGSFLVNKNQQLAQLDHLHKHFTKNYTETNAYEIEICIDFG</sequence>
<accession>A0AA36IBR8</accession>
<name>A0AA36IBR8_9DINO</name>
<gene>
    <name evidence="1" type="ORF">EVOR1521_LOCUS11276</name>
</gene>
<dbReference type="EMBL" id="CAUJNA010001113">
    <property type="protein sequence ID" value="CAJ1384397.1"/>
    <property type="molecule type" value="Genomic_DNA"/>
</dbReference>